<feature type="compositionally biased region" description="Basic and acidic residues" evidence="3">
    <location>
        <begin position="1"/>
        <end position="18"/>
    </location>
</feature>
<dbReference type="InterPro" id="IPR006708">
    <property type="entry name" value="Pex19"/>
</dbReference>
<dbReference type="PANTHER" id="PTHR12774:SF2">
    <property type="entry name" value="PEROXISOMAL BIOGENESIS FACTOR 19"/>
    <property type="match status" value="1"/>
</dbReference>
<reference evidence="5" key="1">
    <citation type="submission" date="2025-08" db="UniProtKB">
        <authorList>
            <consortium name="RefSeq"/>
        </authorList>
    </citation>
    <scope>IDENTIFICATION</scope>
    <source>
        <tissue evidence="5">Testes</tissue>
    </source>
</reference>
<dbReference type="Pfam" id="PF04614">
    <property type="entry name" value="Pex19"/>
    <property type="match status" value="1"/>
</dbReference>
<comment type="similarity">
    <text evidence="1">Belongs to the peroxin-19 family.</text>
</comment>
<feature type="compositionally biased region" description="Polar residues" evidence="3">
    <location>
        <begin position="77"/>
        <end position="86"/>
    </location>
</feature>
<evidence type="ECO:0000313" key="5">
    <source>
        <dbReference type="RefSeq" id="XP_006817709.1"/>
    </source>
</evidence>
<dbReference type="RefSeq" id="XP_006817709.1">
    <property type="nucleotide sequence ID" value="XM_006817646.1"/>
</dbReference>
<dbReference type="GeneID" id="100377126"/>
<feature type="compositionally biased region" description="Acidic residues" evidence="3">
    <location>
        <begin position="38"/>
        <end position="51"/>
    </location>
</feature>
<dbReference type="InterPro" id="IPR038322">
    <property type="entry name" value="Pex19_C_sf"/>
</dbReference>
<feature type="region of interest" description="Disordered" evidence="3">
    <location>
        <begin position="1"/>
        <end position="86"/>
    </location>
</feature>
<sequence>MAASRDTHEFDGVTKNVEETNSTSAALETDQVSKKEIEDPELDDLLDNALEDFDKCQTATPPPPPTMKADSMKVPESTDTATPDPQVLLSNLLGNQVDPSVTSDFDKAMEALMADINKQQEDPQLKEQLEKLVGAASSDPPFEGAAAGGAQDFSRTLGETMNRMAQSTAELKKEGGLSEDDLMKAMGGMNLEEGLDMDFMPMMQNMMQNLLSKEVLYPSVKEIVEKYPMWLEENKSKLKAEEYSAYELQHETMKSLCDEYESENVADSDQVKKERFERIMQTVQKMESLGQPPKDLVGEMAPGIEFDDHGNPKLPGLPSADQCTVM</sequence>
<dbReference type="PANTHER" id="PTHR12774">
    <property type="entry name" value="PEROXISOMAL BIOGENESIS FACTOR 19"/>
    <property type="match status" value="1"/>
</dbReference>
<evidence type="ECO:0000256" key="3">
    <source>
        <dbReference type="SAM" id="MobiDB-lite"/>
    </source>
</evidence>
<name>A0ABM0MCG8_SACKO</name>
<gene>
    <name evidence="5" type="primary">LOC100377126</name>
</gene>
<evidence type="ECO:0000256" key="2">
    <source>
        <dbReference type="ARBA" id="ARBA00029688"/>
    </source>
</evidence>
<keyword evidence="4" id="KW-1185">Reference proteome</keyword>
<dbReference type="Gene3D" id="1.20.120.900">
    <property type="entry name" value="Pex19, mPTS binding domain"/>
    <property type="match status" value="1"/>
</dbReference>
<protein>
    <recommendedName>
        <fullName evidence="2">Peroxin-19</fullName>
    </recommendedName>
</protein>
<proteinExistence type="inferred from homology"/>
<organism evidence="4 5">
    <name type="scientific">Saccoglossus kowalevskii</name>
    <name type="common">Acorn worm</name>
    <dbReference type="NCBI Taxonomy" id="10224"/>
    <lineage>
        <taxon>Eukaryota</taxon>
        <taxon>Metazoa</taxon>
        <taxon>Hemichordata</taxon>
        <taxon>Enteropneusta</taxon>
        <taxon>Harrimaniidae</taxon>
        <taxon>Saccoglossus</taxon>
    </lineage>
</organism>
<accession>A0ABM0MCG8</accession>
<feature type="region of interest" description="Disordered" evidence="3">
    <location>
        <begin position="287"/>
        <end position="326"/>
    </location>
</feature>
<evidence type="ECO:0000256" key="1">
    <source>
        <dbReference type="ARBA" id="ARBA00006326"/>
    </source>
</evidence>
<evidence type="ECO:0000313" key="4">
    <source>
        <dbReference type="Proteomes" id="UP000694865"/>
    </source>
</evidence>
<dbReference type="Proteomes" id="UP000694865">
    <property type="component" value="Unplaced"/>
</dbReference>